<dbReference type="Proteomes" id="UP000001070">
    <property type="component" value="Unassembled WGS sequence"/>
</dbReference>
<comment type="caution">
    <text evidence="1">Lacks conserved residue(s) required for the propagation of feature annotation.</text>
</comment>
<dbReference type="GO" id="GO:0008270">
    <property type="term" value="F:zinc ion binding"/>
    <property type="evidence" value="ECO:0007669"/>
    <property type="project" value="UniProtKB-UniRule"/>
</dbReference>
<reference evidence="4 5" key="1">
    <citation type="journal article" date="2007" name="Nature">
        <title>Evolution of genes and genomes on the Drosophila phylogeny.</title>
        <authorList>
            <consortium name="Drosophila 12 Genomes Consortium"/>
            <person name="Clark A.G."/>
            <person name="Eisen M.B."/>
            <person name="Smith D.R."/>
            <person name="Bergman C.M."/>
            <person name="Oliver B."/>
            <person name="Markow T.A."/>
            <person name="Kaufman T.C."/>
            <person name="Kellis M."/>
            <person name="Gelbart W."/>
            <person name="Iyer V.N."/>
            <person name="Pollard D.A."/>
            <person name="Sackton T.B."/>
            <person name="Larracuente A.M."/>
            <person name="Singh N.D."/>
            <person name="Abad J.P."/>
            <person name="Abt D.N."/>
            <person name="Adryan B."/>
            <person name="Aguade M."/>
            <person name="Akashi H."/>
            <person name="Anderson W.W."/>
            <person name="Aquadro C.F."/>
            <person name="Ardell D.H."/>
            <person name="Arguello R."/>
            <person name="Artieri C.G."/>
            <person name="Barbash D.A."/>
            <person name="Barker D."/>
            <person name="Barsanti P."/>
            <person name="Batterham P."/>
            <person name="Batzoglou S."/>
            <person name="Begun D."/>
            <person name="Bhutkar A."/>
            <person name="Blanco E."/>
            <person name="Bosak S.A."/>
            <person name="Bradley R.K."/>
            <person name="Brand A.D."/>
            <person name="Brent M.R."/>
            <person name="Brooks A.N."/>
            <person name="Brown R.H."/>
            <person name="Butlin R.K."/>
            <person name="Caggese C."/>
            <person name="Calvi B.R."/>
            <person name="Bernardo de Carvalho A."/>
            <person name="Caspi A."/>
            <person name="Castrezana S."/>
            <person name="Celniker S.E."/>
            <person name="Chang J.L."/>
            <person name="Chapple C."/>
            <person name="Chatterji S."/>
            <person name="Chinwalla A."/>
            <person name="Civetta A."/>
            <person name="Clifton S.W."/>
            <person name="Comeron J.M."/>
            <person name="Costello J.C."/>
            <person name="Coyne J.A."/>
            <person name="Daub J."/>
            <person name="David R.G."/>
            <person name="Delcher A.L."/>
            <person name="Delehaunty K."/>
            <person name="Do C.B."/>
            <person name="Ebling H."/>
            <person name="Edwards K."/>
            <person name="Eickbush T."/>
            <person name="Evans J.D."/>
            <person name="Filipski A."/>
            <person name="Findeiss S."/>
            <person name="Freyhult E."/>
            <person name="Fulton L."/>
            <person name="Fulton R."/>
            <person name="Garcia A.C."/>
            <person name="Gardiner A."/>
            <person name="Garfield D.A."/>
            <person name="Garvin B.E."/>
            <person name="Gibson G."/>
            <person name="Gilbert D."/>
            <person name="Gnerre S."/>
            <person name="Godfrey J."/>
            <person name="Good R."/>
            <person name="Gotea V."/>
            <person name="Gravely B."/>
            <person name="Greenberg A.J."/>
            <person name="Griffiths-Jones S."/>
            <person name="Gross S."/>
            <person name="Guigo R."/>
            <person name="Gustafson E.A."/>
            <person name="Haerty W."/>
            <person name="Hahn M.W."/>
            <person name="Halligan D.L."/>
            <person name="Halpern A.L."/>
            <person name="Halter G.M."/>
            <person name="Han M.V."/>
            <person name="Heger A."/>
            <person name="Hillier L."/>
            <person name="Hinrichs A.S."/>
            <person name="Holmes I."/>
            <person name="Hoskins R.A."/>
            <person name="Hubisz M.J."/>
            <person name="Hultmark D."/>
            <person name="Huntley M.A."/>
            <person name="Jaffe D.B."/>
            <person name="Jagadeeshan S."/>
            <person name="Jeck W.R."/>
            <person name="Johnson J."/>
            <person name="Jones C.D."/>
            <person name="Jordan W.C."/>
            <person name="Karpen G.H."/>
            <person name="Kataoka E."/>
            <person name="Keightley P.D."/>
            <person name="Kheradpour P."/>
            <person name="Kirkness E.F."/>
            <person name="Koerich L.B."/>
            <person name="Kristiansen K."/>
            <person name="Kudrna D."/>
            <person name="Kulathinal R.J."/>
            <person name="Kumar S."/>
            <person name="Kwok R."/>
            <person name="Lander E."/>
            <person name="Langley C.H."/>
            <person name="Lapoint R."/>
            <person name="Lazzaro B.P."/>
            <person name="Lee S.J."/>
            <person name="Levesque L."/>
            <person name="Li R."/>
            <person name="Lin C.F."/>
            <person name="Lin M.F."/>
            <person name="Lindblad-Toh K."/>
            <person name="Llopart A."/>
            <person name="Long M."/>
            <person name="Low L."/>
            <person name="Lozovsky E."/>
            <person name="Lu J."/>
            <person name="Luo M."/>
            <person name="Machado C.A."/>
            <person name="Makalowski W."/>
            <person name="Marzo M."/>
            <person name="Matsuda M."/>
            <person name="Matzkin L."/>
            <person name="McAllister B."/>
            <person name="McBride C.S."/>
            <person name="McKernan B."/>
            <person name="McKernan K."/>
            <person name="Mendez-Lago M."/>
            <person name="Minx P."/>
            <person name="Mollenhauer M.U."/>
            <person name="Montooth K."/>
            <person name="Mount S.M."/>
            <person name="Mu X."/>
            <person name="Myers E."/>
            <person name="Negre B."/>
            <person name="Newfeld S."/>
            <person name="Nielsen R."/>
            <person name="Noor M.A."/>
            <person name="O'Grady P."/>
            <person name="Pachter L."/>
            <person name="Papaceit M."/>
            <person name="Parisi M.J."/>
            <person name="Parisi M."/>
            <person name="Parts L."/>
            <person name="Pedersen J.S."/>
            <person name="Pesole G."/>
            <person name="Phillippy A.M."/>
            <person name="Ponting C.P."/>
            <person name="Pop M."/>
            <person name="Porcelli D."/>
            <person name="Powell J.R."/>
            <person name="Prohaska S."/>
            <person name="Pruitt K."/>
            <person name="Puig M."/>
            <person name="Quesneville H."/>
            <person name="Ram K.R."/>
            <person name="Rand D."/>
            <person name="Rasmussen M.D."/>
            <person name="Reed L.K."/>
            <person name="Reenan R."/>
            <person name="Reily A."/>
            <person name="Remington K.A."/>
            <person name="Rieger T.T."/>
            <person name="Ritchie M.G."/>
            <person name="Robin C."/>
            <person name="Rogers Y.H."/>
            <person name="Rohde C."/>
            <person name="Rozas J."/>
            <person name="Rubenfield M.J."/>
            <person name="Ruiz A."/>
            <person name="Russo S."/>
            <person name="Salzberg S.L."/>
            <person name="Sanchez-Gracia A."/>
            <person name="Saranga D.J."/>
            <person name="Sato H."/>
            <person name="Schaeffer S.W."/>
            <person name="Schatz M.C."/>
            <person name="Schlenke T."/>
            <person name="Schwartz R."/>
            <person name="Segarra C."/>
            <person name="Singh R.S."/>
            <person name="Sirot L."/>
            <person name="Sirota M."/>
            <person name="Sisneros N.B."/>
            <person name="Smith C.D."/>
            <person name="Smith T.F."/>
            <person name="Spieth J."/>
            <person name="Stage D.E."/>
            <person name="Stark A."/>
            <person name="Stephan W."/>
            <person name="Strausberg R.L."/>
            <person name="Strempel S."/>
            <person name="Sturgill D."/>
            <person name="Sutton G."/>
            <person name="Sutton G.G."/>
            <person name="Tao W."/>
            <person name="Teichmann S."/>
            <person name="Tobari Y.N."/>
            <person name="Tomimura Y."/>
            <person name="Tsolas J.M."/>
            <person name="Valente V.L."/>
            <person name="Venter E."/>
            <person name="Venter J.C."/>
            <person name="Vicario S."/>
            <person name="Vieira F.G."/>
            <person name="Vilella A.J."/>
            <person name="Villasante A."/>
            <person name="Walenz B."/>
            <person name="Wang J."/>
            <person name="Wasserman M."/>
            <person name="Watts T."/>
            <person name="Wilson D."/>
            <person name="Wilson R.K."/>
            <person name="Wing R.A."/>
            <person name="Wolfner M.F."/>
            <person name="Wong A."/>
            <person name="Wong G.K."/>
            <person name="Wu C.I."/>
            <person name="Wu G."/>
            <person name="Yamamoto D."/>
            <person name="Yang H.P."/>
            <person name="Yang S.P."/>
            <person name="Yorke J.A."/>
            <person name="Yoshida K."/>
            <person name="Zdobnov E."/>
            <person name="Zhang P."/>
            <person name="Zhang Y."/>
            <person name="Zimin A.V."/>
            <person name="Baldwin J."/>
            <person name="Abdouelleil A."/>
            <person name="Abdulkadir J."/>
            <person name="Abebe A."/>
            <person name="Abera B."/>
            <person name="Abreu J."/>
            <person name="Acer S.C."/>
            <person name="Aftuck L."/>
            <person name="Alexander A."/>
            <person name="An P."/>
            <person name="Anderson E."/>
            <person name="Anderson S."/>
            <person name="Arachi H."/>
            <person name="Azer M."/>
            <person name="Bachantsang P."/>
            <person name="Barry A."/>
            <person name="Bayul T."/>
            <person name="Berlin A."/>
            <person name="Bessette D."/>
            <person name="Bloom T."/>
            <person name="Blye J."/>
            <person name="Boguslavskiy L."/>
            <person name="Bonnet C."/>
            <person name="Boukhgalter B."/>
            <person name="Bourzgui I."/>
            <person name="Brown A."/>
            <person name="Cahill P."/>
            <person name="Channer S."/>
            <person name="Cheshatsang Y."/>
            <person name="Chuda L."/>
            <person name="Citroen M."/>
            <person name="Collymore A."/>
            <person name="Cooke P."/>
            <person name="Costello M."/>
            <person name="D'Aco K."/>
            <person name="Daza R."/>
            <person name="De Haan G."/>
            <person name="DeGray S."/>
            <person name="DeMaso C."/>
            <person name="Dhargay N."/>
            <person name="Dooley K."/>
            <person name="Dooley E."/>
            <person name="Doricent M."/>
            <person name="Dorje P."/>
            <person name="Dorjee K."/>
            <person name="Dupes A."/>
            <person name="Elong R."/>
            <person name="Falk J."/>
            <person name="Farina A."/>
            <person name="Faro S."/>
            <person name="Ferguson D."/>
            <person name="Fisher S."/>
            <person name="Foley C.D."/>
            <person name="Franke A."/>
            <person name="Friedrich D."/>
            <person name="Gadbois L."/>
            <person name="Gearin G."/>
            <person name="Gearin C.R."/>
            <person name="Giannoukos G."/>
            <person name="Goode T."/>
            <person name="Graham J."/>
            <person name="Grandbois E."/>
            <person name="Grewal S."/>
            <person name="Gyaltsen K."/>
            <person name="Hafez N."/>
            <person name="Hagos B."/>
            <person name="Hall J."/>
            <person name="Henson C."/>
            <person name="Hollinger A."/>
            <person name="Honan T."/>
            <person name="Huard M.D."/>
            <person name="Hughes L."/>
            <person name="Hurhula B."/>
            <person name="Husby M.E."/>
            <person name="Kamat A."/>
            <person name="Kanga B."/>
            <person name="Kashin S."/>
            <person name="Khazanovich D."/>
            <person name="Kisner P."/>
            <person name="Lance K."/>
            <person name="Lara M."/>
            <person name="Lee W."/>
            <person name="Lennon N."/>
            <person name="Letendre F."/>
            <person name="LeVine R."/>
            <person name="Lipovsky A."/>
            <person name="Liu X."/>
            <person name="Liu J."/>
            <person name="Liu S."/>
            <person name="Lokyitsang T."/>
            <person name="Lokyitsang Y."/>
            <person name="Lubonja R."/>
            <person name="Lui A."/>
            <person name="MacDonald P."/>
            <person name="Magnisalis V."/>
            <person name="Maru K."/>
            <person name="Matthews C."/>
            <person name="McCusker W."/>
            <person name="McDonough S."/>
            <person name="Mehta T."/>
            <person name="Meldrim J."/>
            <person name="Meneus L."/>
            <person name="Mihai O."/>
            <person name="Mihalev A."/>
            <person name="Mihova T."/>
            <person name="Mittelman R."/>
            <person name="Mlenga V."/>
            <person name="Montmayeur A."/>
            <person name="Mulrain L."/>
            <person name="Navidi A."/>
            <person name="Naylor J."/>
            <person name="Negash T."/>
            <person name="Nguyen T."/>
            <person name="Nguyen N."/>
            <person name="Nicol R."/>
            <person name="Norbu C."/>
            <person name="Norbu N."/>
            <person name="Novod N."/>
            <person name="O'Neill B."/>
            <person name="Osman S."/>
            <person name="Markiewicz E."/>
            <person name="Oyono O.L."/>
            <person name="Patti C."/>
            <person name="Phunkhang P."/>
            <person name="Pierre F."/>
            <person name="Priest M."/>
            <person name="Raghuraman S."/>
            <person name="Rege F."/>
            <person name="Reyes R."/>
            <person name="Rise C."/>
            <person name="Rogov P."/>
            <person name="Ross K."/>
            <person name="Ryan E."/>
            <person name="Settipalli S."/>
            <person name="Shea T."/>
            <person name="Sherpa N."/>
            <person name="Shi L."/>
            <person name="Shih D."/>
            <person name="Sparrow T."/>
            <person name="Spaulding J."/>
            <person name="Stalker J."/>
            <person name="Stange-Thomann N."/>
            <person name="Stavropoulos S."/>
            <person name="Stone C."/>
            <person name="Strader C."/>
            <person name="Tesfaye S."/>
            <person name="Thomson T."/>
            <person name="Thoulutsang Y."/>
            <person name="Thoulutsang D."/>
            <person name="Topham K."/>
            <person name="Topping I."/>
            <person name="Tsamla T."/>
            <person name="Vassiliev H."/>
            <person name="Vo A."/>
            <person name="Wangchuk T."/>
            <person name="Wangdi T."/>
            <person name="Weiand M."/>
            <person name="Wilkinson J."/>
            <person name="Wilson A."/>
            <person name="Yadav S."/>
            <person name="Young G."/>
            <person name="Yu Q."/>
            <person name="Zembek L."/>
            <person name="Zhong D."/>
            <person name="Zimmer A."/>
            <person name="Zwirko Z."/>
            <person name="Jaffe D.B."/>
            <person name="Alvarez P."/>
            <person name="Brockman W."/>
            <person name="Butler J."/>
            <person name="Chin C."/>
            <person name="Gnerre S."/>
            <person name="Grabherr M."/>
            <person name="Kleber M."/>
            <person name="Mauceli E."/>
            <person name="MacCallum I."/>
        </authorList>
    </citation>
    <scope>NUCLEOTIDE SEQUENCE [LARGE SCALE GENOMIC DNA]</scope>
    <source>
        <strain evidence="5">Tucson 15287-2541.00</strain>
    </source>
</reference>
<feature type="active site" evidence="1">
    <location>
        <position position="158"/>
    </location>
</feature>
<dbReference type="InterPro" id="IPR006026">
    <property type="entry name" value="Peptidase_Metallo"/>
</dbReference>
<dbReference type="OrthoDB" id="291007at2759"/>
<feature type="binding site" evidence="1">
    <location>
        <position position="161"/>
    </location>
    <ligand>
        <name>Zn(2+)</name>
        <dbReference type="ChEBI" id="CHEBI:29105"/>
        <note>catalytic</note>
    </ligand>
</feature>
<proteinExistence type="predicted"/>
<sequence>MQYYKTVLGLVLSTLLLQGEAAPLPAGIEDPEEAAGFVEGDMLLTVGQQLVLEQGPMGRNGLIDTTKRWPQNTVVYKISADFDDTHRQAILDGIQTLEEKTCVRFREANDEDDGYLSITAQPGGCYTAVGYLGTPQVMNLEIYPIGEGCFRPGTVLHEFMHALGFYHQQSSAIRDDFIEVIQENIVPGKEFNFKKYAESVVTDFDLGYDYNSCLHYRPGAFSINGEDTIVPLDKTAQIGQRIGLSAKDIDKINIMYKCPLLI</sequence>
<organism evidence="5">
    <name type="scientific">Drosophila grimshawi</name>
    <name type="common">Hawaiian fruit fly</name>
    <name type="synonym">Idiomyia grimshawi</name>
    <dbReference type="NCBI Taxonomy" id="7222"/>
    <lineage>
        <taxon>Eukaryota</taxon>
        <taxon>Metazoa</taxon>
        <taxon>Ecdysozoa</taxon>
        <taxon>Arthropoda</taxon>
        <taxon>Hexapoda</taxon>
        <taxon>Insecta</taxon>
        <taxon>Pterygota</taxon>
        <taxon>Neoptera</taxon>
        <taxon>Endopterygota</taxon>
        <taxon>Diptera</taxon>
        <taxon>Brachycera</taxon>
        <taxon>Muscomorpha</taxon>
        <taxon>Ephydroidea</taxon>
        <taxon>Drosophilidae</taxon>
        <taxon>Drosophila</taxon>
        <taxon>Hawaiian Drosophila</taxon>
    </lineage>
</organism>
<dbReference type="Pfam" id="PF01400">
    <property type="entry name" value="Astacin"/>
    <property type="match status" value="1"/>
</dbReference>
<feature type="signal peptide" evidence="2">
    <location>
        <begin position="1"/>
        <end position="21"/>
    </location>
</feature>
<dbReference type="KEGG" id="dgr:6567173"/>
<dbReference type="InterPro" id="IPR024079">
    <property type="entry name" value="MetalloPept_cat_dom_sf"/>
</dbReference>
<name>B4JQV2_DROGR</name>
<keyword evidence="1 2" id="KW-0378">Hydrolase</keyword>
<dbReference type="PhylomeDB" id="B4JQV2"/>
<dbReference type="CDD" id="cd04280">
    <property type="entry name" value="ZnMc_astacin_like"/>
    <property type="match status" value="1"/>
</dbReference>
<dbReference type="GO" id="GO:0006508">
    <property type="term" value="P:proteolysis"/>
    <property type="evidence" value="ECO:0007669"/>
    <property type="project" value="UniProtKB-KW"/>
</dbReference>
<dbReference type="SMART" id="SM00235">
    <property type="entry name" value="ZnMc"/>
    <property type="match status" value="1"/>
</dbReference>
<dbReference type="Gene3D" id="3.40.390.10">
    <property type="entry name" value="Collagenase (Catalytic Domain)"/>
    <property type="match status" value="1"/>
</dbReference>
<protein>
    <recommendedName>
        <fullName evidence="2">Metalloendopeptidase</fullName>
        <ecNumber evidence="2">3.4.24.-</ecNumber>
    </recommendedName>
</protein>
<dbReference type="InterPro" id="IPR001506">
    <property type="entry name" value="Peptidase_M12A"/>
</dbReference>
<feature type="chain" id="PRO_5005123200" description="Metalloendopeptidase" evidence="2">
    <location>
        <begin position="22"/>
        <end position="262"/>
    </location>
</feature>
<dbReference type="OMA" id="NSCLHYR"/>
<evidence type="ECO:0000259" key="3">
    <source>
        <dbReference type="PROSITE" id="PS51864"/>
    </source>
</evidence>
<dbReference type="EC" id="3.4.24.-" evidence="2"/>
<dbReference type="PANTHER" id="PTHR10127:SF814">
    <property type="entry name" value="MEPRIN A SUBUNIT BETA"/>
    <property type="match status" value="1"/>
</dbReference>
<dbReference type="PANTHER" id="PTHR10127">
    <property type="entry name" value="DISCOIDIN, CUB, EGF, LAMININ , AND ZINC METALLOPROTEASE DOMAIN CONTAINING"/>
    <property type="match status" value="1"/>
</dbReference>
<evidence type="ECO:0000256" key="2">
    <source>
        <dbReference type="RuleBase" id="RU361183"/>
    </source>
</evidence>
<accession>B4JQV2</accession>
<dbReference type="SUPFAM" id="SSF55486">
    <property type="entry name" value="Metalloproteases ('zincins'), catalytic domain"/>
    <property type="match status" value="1"/>
</dbReference>
<dbReference type="FunFam" id="3.40.390.10:FF:000037">
    <property type="entry name" value="Metalloendopeptidase"/>
    <property type="match status" value="1"/>
</dbReference>
<dbReference type="GO" id="GO:0004222">
    <property type="term" value="F:metalloendopeptidase activity"/>
    <property type="evidence" value="ECO:0007669"/>
    <property type="project" value="UniProtKB-UniRule"/>
</dbReference>
<dbReference type="InterPro" id="IPR034035">
    <property type="entry name" value="Astacin-like_dom"/>
</dbReference>
<dbReference type="InParanoid" id="B4JQV2"/>
<feature type="domain" description="Peptidase M12A" evidence="3">
    <location>
        <begin position="60"/>
        <end position="259"/>
    </location>
</feature>
<dbReference type="PRINTS" id="PR00480">
    <property type="entry name" value="ASTACIN"/>
</dbReference>
<dbReference type="STRING" id="7222.B4JQV2"/>
<dbReference type="HOGENOM" id="CLU_017286_2_3_1"/>
<dbReference type="SMR" id="B4JQV2"/>
<keyword evidence="1 2" id="KW-0479">Metal-binding</keyword>
<evidence type="ECO:0000256" key="1">
    <source>
        <dbReference type="PROSITE-ProRule" id="PRU01211"/>
    </source>
</evidence>
<dbReference type="MEROPS" id="M12.A13"/>
<keyword evidence="1 2" id="KW-0482">Metalloprotease</keyword>
<keyword evidence="1 2" id="KW-0862">Zinc</keyword>
<dbReference type="eggNOG" id="KOG3714">
    <property type="taxonomic scope" value="Eukaryota"/>
</dbReference>
<dbReference type="PROSITE" id="PS51864">
    <property type="entry name" value="ASTACIN"/>
    <property type="match status" value="1"/>
</dbReference>
<keyword evidence="2" id="KW-0732">Signal</keyword>
<comment type="cofactor">
    <cofactor evidence="1 2">
        <name>Zn(2+)</name>
        <dbReference type="ChEBI" id="CHEBI:29105"/>
    </cofactor>
    <text evidence="1 2">Binds 1 zinc ion per subunit.</text>
</comment>
<feature type="binding site" evidence="1">
    <location>
        <position position="157"/>
    </location>
    <ligand>
        <name>Zn(2+)</name>
        <dbReference type="ChEBI" id="CHEBI:29105"/>
        <note>catalytic</note>
    </ligand>
</feature>
<dbReference type="AlphaFoldDB" id="B4JQV2"/>
<feature type="binding site" evidence="1">
    <location>
        <position position="167"/>
    </location>
    <ligand>
        <name>Zn(2+)</name>
        <dbReference type="ChEBI" id="CHEBI:29105"/>
        <note>catalytic</note>
    </ligand>
</feature>
<keyword evidence="1 2" id="KW-0645">Protease</keyword>
<gene>
    <name evidence="4" type="primary">Dgri\GH13112</name>
    <name evidence="4" type="ORF">Dgri_GH13112</name>
</gene>
<evidence type="ECO:0000313" key="5">
    <source>
        <dbReference type="Proteomes" id="UP000001070"/>
    </source>
</evidence>
<evidence type="ECO:0000313" key="4">
    <source>
        <dbReference type="EMBL" id="EDV99282.1"/>
    </source>
</evidence>
<dbReference type="EMBL" id="CH916372">
    <property type="protein sequence ID" value="EDV99282.1"/>
    <property type="molecule type" value="Genomic_DNA"/>
</dbReference>
<keyword evidence="5" id="KW-1185">Reference proteome</keyword>